<dbReference type="Proteomes" id="UP001159363">
    <property type="component" value="Chromosome 1"/>
</dbReference>
<name>A0ABQ9IJ57_9NEOP</name>
<dbReference type="InterPro" id="IPR011335">
    <property type="entry name" value="Restrct_endonuc-II-like"/>
</dbReference>
<feature type="domain" description="YqaJ viral recombinase" evidence="1">
    <location>
        <begin position="4"/>
        <end position="101"/>
    </location>
</feature>
<proteinExistence type="predicted"/>
<gene>
    <name evidence="2" type="ORF">PR048_002026</name>
</gene>
<dbReference type="InterPro" id="IPR019080">
    <property type="entry name" value="YqaJ_viral_recombinase"/>
</dbReference>
<evidence type="ECO:0000259" key="1">
    <source>
        <dbReference type="Pfam" id="PF09588"/>
    </source>
</evidence>
<dbReference type="Pfam" id="PF09588">
    <property type="entry name" value="YqaJ"/>
    <property type="match status" value="1"/>
</dbReference>
<evidence type="ECO:0000313" key="3">
    <source>
        <dbReference type="Proteomes" id="UP001159363"/>
    </source>
</evidence>
<reference evidence="2 3" key="1">
    <citation type="submission" date="2023-02" db="EMBL/GenBank/DDBJ databases">
        <title>LHISI_Scaffold_Assembly.</title>
        <authorList>
            <person name="Stuart O.P."/>
            <person name="Cleave R."/>
            <person name="Magrath M.J.L."/>
            <person name="Mikheyev A.S."/>
        </authorList>
    </citation>
    <scope>NUCLEOTIDE SEQUENCE [LARGE SCALE GENOMIC DNA]</scope>
    <source>
        <strain evidence="2">Daus_M_001</strain>
        <tissue evidence="2">Leg muscle</tissue>
    </source>
</reference>
<evidence type="ECO:0000313" key="2">
    <source>
        <dbReference type="EMBL" id="KAJ8896681.1"/>
    </source>
</evidence>
<accession>A0ABQ9IJ57</accession>
<dbReference type="EMBL" id="JARBHB010000001">
    <property type="protein sequence ID" value="KAJ8896681.1"/>
    <property type="molecule type" value="Genomic_DNA"/>
</dbReference>
<comment type="caution">
    <text evidence="2">The sequence shown here is derived from an EMBL/GenBank/DDBJ whole genome shotgun (WGS) entry which is preliminary data.</text>
</comment>
<keyword evidence="3" id="KW-1185">Reference proteome</keyword>
<dbReference type="PANTHER" id="PTHR46609">
    <property type="entry name" value="EXONUCLEASE, PHAGE-TYPE/RECB, C-TERMINAL DOMAIN-CONTAINING PROTEIN"/>
    <property type="match status" value="1"/>
</dbReference>
<dbReference type="InterPro" id="IPR011604">
    <property type="entry name" value="PDDEXK-like_dom_sf"/>
</dbReference>
<dbReference type="Gene3D" id="3.90.320.10">
    <property type="match status" value="1"/>
</dbReference>
<sequence>MAERSKRLPASHFGIIYKMKSSTPRAKTVISIIYTSFQEKKATRYGLEKGPIATEQLSKELGKCIKPAGLFVDKDMPWLAATPNGLIDHDSIIEVKCTFAAAQLTPESAIR</sequence>
<organism evidence="2 3">
    <name type="scientific">Dryococelus australis</name>
    <dbReference type="NCBI Taxonomy" id="614101"/>
    <lineage>
        <taxon>Eukaryota</taxon>
        <taxon>Metazoa</taxon>
        <taxon>Ecdysozoa</taxon>
        <taxon>Arthropoda</taxon>
        <taxon>Hexapoda</taxon>
        <taxon>Insecta</taxon>
        <taxon>Pterygota</taxon>
        <taxon>Neoptera</taxon>
        <taxon>Polyneoptera</taxon>
        <taxon>Phasmatodea</taxon>
        <taxon>Verophasmatodea</taxon>
        <taxon>Anareolatae</taxon>
        <taxon>Phasmatidae</taxon>
        <taxon>Eurycanthinae</taxon>
        <taxon>Dryococelus</taxon>
    </lineage>
</organism>
<dbReference type="SUPFAM" id="SSF52980">
    <property type="entry name" value="Restriction endonuclease-like"/>
    <property type="match status" value="1"/>
</dbReference>
<dbReference type="InterPro" id="IPR051703">
    <property type="entry name" value="NF-kappa-B_Signaling_Reg"/>
</dbReference>
<protein>
    <recommendedName>
        <fullName evidence="1">YqaJ viral recombinase domain-containing protein</fullName>
    </recommendedName>
</protein>
<dbReference type="PANTHER" id="PTHR46609:SF8">
    <property type="entry name" value="YQAJ VIRAL RECOMBINASE DOMAIN-CONTAINING PROTEIN"/>
    <property type="match status" value="1"/>
</dbReference>